<accession>A0A3E0X470</accession>
<dbReference type="SMART" id="SM00992">
    <property type="entry name" value="YccV-like"/>
    <property type="match status" value="1"/>
</dbReference>
<comment type="caution">
    <text evidence="3">The sequence shown here is derived from an EMBL/GenBank/DDBJ whole genome shotgun (WGS) entry which is preliminary data.</text>
</comment>
<evidence type="ECO:0000256" key="1">
    <source>
        <dbReference type="NCBIfam" id="TIGR02097"/>
    </source>
</evidence>
<evidence type="ECO:0000313" key="3">
    <source>
        <dbReference type="EMBL" id="RFA39524.1"/>
    </source>
</evidence>
<dbReference type="InterPro" id="IPR011722">
    <property type="entry name" value="Hemimethylated_DNA-bd_dom"/>
</dbReference>
<gene>
    <name evidence="3" type="ORF">CAL65_01770</name>
</gene>
<reference evidence="4" key="1">
    <citation type="submission" date="2017-05" db="EMBL/GenBank/DDBJ databases">
        <authorList>
            <person name="Sharma S."/>
            <person name="Sidhu C."/>
            <person name="Pinnaka A.K."/>
        </authorList>
    </citation>
    <scope>NUCLEOTIDE SEQUENCE [LARGE SCALE GENOMIC DNA]</scope>
    <source>
        <strain evidence="4">AK93</strain>
    </source>
</reference>
<dbReference type="InterPro" id="IPR036623">
    <property type="entry name" value="Hemimethylated_DNA-bd_sf"/>
</dbReference>
<dbReference type="EMBL" id="NFZW01000001">
    <property type="protein sequence ID" value="RFA39524.1"/>
    <property type="molecule type" value="Genomic_DNA"/>
</dbReference>
<dbReference type="RefSeq" id="WP_116347344.1">
    <property type="nucleotide sequence ID" value="NZ_NFZW01000001.1"/>
</dbReference>
<dbReference type="AlphaFoldDB" id="A0A3E0X470"/>
<dbReference type="SUPFAM" id="SSF141255">
    <property type="entry name" value="YccV-like"/>
    <property type="match status" value="1"/>
</dbReference>
<feature type="domain" description="Hemimethylated DNA-binding" evidence="2">
    <location>
        <begin position="274"/>
        <end position="370"/>
    </location>
</feature>
<sequence>MHPNPLRDVEVTVAVAEPALSFNGYPRAGTVGYFSSERVWIEDEAGKTVQARDNSAPSSRSFRNWFAWDELDVLYYASHLLWQTLSLPALLLRSELHTERLPPQYAYGSRWYRLLARYPETMPVLSREQTLYTDAAGLVHRLDYRSSLYGGWMGLAQLWEGHETFSGAVFPTRQTLHPYLLGGQVWRLTALVWLELNDISLTTAATKPATSAMGDQPPFLKTAGCVPNQLVMMCGRLQLSKITALSFCLHSGSHHNPGYSTRMRRRVEKMRTTTARFHVGQVIRHRDFGYRGVVANVDPQFEASPEWYDMMDSAGLSQDLPRYYVLVDGEDYATFVAEGQLEGDDSGRPVTHPHMGEFFSDFRKGTYITRKPLN</sequence>
<name>A0A3E0X470_9GAMM</name>
<dbReference type="Pfam" id="PF08755">
    <property type="entry name" value="YccV-like"/>
    <property type="match status" value="1"/>
</dbReference>
<evidence type="ECO:0000313" key="4">
    <source>
        <dbReference type="Proteomes" id="UP000256763"/>
    </source>
</evidence>
<dbReference type="Proteomes" id="UP000256763">
    <property type="component" value="Unassembled WGS sequence"/>
</dbReference>
<keyword evidence="4" id="KW-1185">Reference proteome</keyword>
<evidence type="ECO:0000259" key="2">
    <source>
        <dbReference type="SMART" id="SM00992"/>
    </source>
</evidence>
<protein>
    <recommendedName>
        <fullName evidence="1">Heat shock protein HspQ</fullName>
    </recommendedName>
</protein>
<dbReference type="NCBIfam" id="TIGR02097">
    <property type="entry name" value="yccV"/>
    <property type="match status" value="1"/>
</dbReference>
<dbReference type="GO" id="GO:0003677">
    <property type="term" value="F:DNA binding"/>
    <property type="evidence" value="ECO:0007669"/>
    <property type="project" value="UniProtKB-UniRule"/>
</dbReference>
<dbReference type="PANTHER" id="PTHR48439">
    <property type="entry name" value="HEMIMETHYLATED DNA-BINDING DOMAIN-CONTAINING PROTEIN"/>
    <property type="match status" value="1"/>
</dbReference>
<proteinExistence type="predicted"/>
<organism evidence="3 4">
    <name type="scientific">Alkalilimnicola ehrlichii</name>
    <dbReference type="NCBI Taxonomy" id="351052"/>
    <lineage>
        <taxon>Bacteria</taxon>
        <taxon>Pseudomonadati</taxon>
        <taxon>Pseudomonadota</taxon>
        <taxon>Gammaproteobacteria</taxon>
        <taxon>Chromatiales</taxon>
        <taxon>Ectothiorhodospiraceae</taxon>
        <taxon>Alkalilimnicola</taxon>
    </lineage>
</organism>
<dbReference type="Gene3D" id="2.30.30.390">
    <property type="entry name" value="Hemimethylated DNA-binding domain"/>
    <property type="match status" value="1"/>
</dbReference>
<dbReference type="PANTHER" id="PTHR48439:SF1">
    <property type="entry name" value="HEMIMETHYLATED DNA-BINDING DOMAIN-CONTAINING PROTEIN"/>
    <property type="match status" value="1"/>
</dbReference>
<dbReference type="InterPro" id="IPR053189">
    <property type="entry name" value="Clp_protease_adapter_ClpF"/>
</dbReference>